<organism evidence="1 2">
    <name type="scientific">Serratia proteamaculans</name>
    <dbReference type="NCBI Taxonomy" id="28151"/>
    <lineage>
        <taxon>Bacteria</taxon>
        <taxon>Pseudomonadati</taxon>
        <taxon>Pseudomonadota</taxon>
        <taxon>Gammaproteobacteria</taxon>
        <taxon>Enterobacterales</taxon>
        <taxon>Yersiniaceae</taxon>
        <taxon>Serratia</taxon>
    </lineage>
</organism>
<evidence type="ECO:0008006" key="3">
    <source>
        <dbReference type="Google" id="ProtNLM"/>
    </source>
</evidence>
<dbReference type="SUPFAM" id="SSF53474">
    <property type="entry name" value="alpha/beta-Hydrolases"/>
    <property type="match status" value="1"/>
</dbReference>
<dbReference type="Gene3D" id="3.40.50.1820">
    <property type="entry name" value="alpha/beta hydrolase"/>
    <property type="match status" value="1"/>
</dbReference>
<dbReference type="AlphaFoldDB" id="A0A5Q2V947"/>
<dbReference type="InterPro" id="IPR011049">
    <property type="entry name" value="Serralysin-like_metalloprot_C"/>
</dbReference>
<dbReference type="EMBL" id="CP045913">
    <property type="protein sequence ID" value="QGH62032.1"/>
    <property type="molecule type" value="Genomic_DNA"/>
</dbReference>
<dbReference type="RefSeq" id="WP_153859064.1">
    <property type="nucleotide sequence ID" value="NZ_CP045913.1"/>
</dbReference>
<accession>A0A5Q2V947</accession>
<name>A0A5Q2V947_SERPR</name>
<dbReference type="Proteomes" id="UP000381260">
    <property type="component" value="Chromosome"/>
</dbReference>
<evidence type="ECO:0000313" key="1">
    <source>
        <dbReference type="EMBL" id="QGH62032.1"/>
    </source>
</evidence>
<protein>
    <recommendedName>
        <fullName evidence="3">Polyurethanase</fullName>
    </recommendedName>
</protein>
<evidence type="ECO:0000313" key="2">
    <source>
        <dbReference type="Proteomes" id="UP000381260"/>
    </source>
</evidence>
<gene>
    <name evidence="1" type="ORF">GHV41_14895</name>
</gene>
<dbReference type="SUPFAM" id="SSF51120">
    <property type="entry name" value="beta-Roll"/>
    <property type="match status" value="2"/>
</dbReference>
<proteinExistence type="predicted"/>
<sequence>MLFNYRDYDVETSADLIMNAWGLAIYAYHGRGGWTGSVYQEGGITPESAMLMKSTDTTENRKMKQEIDQRVHEQGWRNITPETLGYEGKIDKNGTFHGESGIYKAAEMEVMGKYDSENNLIGMALSFRGTSGPLEDEPLDTLLDRIAYLNFLYPDVLAEQRGNYVENAFGELIETIKEFAINNNLAAKDILVTGHSLGGGAVNNMAEISDYAWDGFFSDANYIAFASMYMKGDNSDKIINIGFDNDPVYKFIADGRLDFSAFSHNNIGKNSSVNNLHLFSDIDTLPIPEASLGFLKSINWLVGHAVHNYGHALSNILSSPLYEQMNRGSAVTLSYLSEKTRASEWVTQQGGDVSQSLGHFIIGSENNDLLRATGNTRVDGRGGNDIFQATQGNNSLYGSGGEDIFDTDLGVSELNMAIDGDTFYTLSENGGITIGHNIHWLGVKTEGETGEINMKVSTQTSSATLDELLGQKLESVAGDVQAMQSESWLFACDDDHVLAGSSGRDLFVIKGGEHKFFSEGGEDVFIFDTSSGNQTIIDFNNKSQLIFHGVSGMTQDELEGITHVKGNNTVIDLGAYSVTLQNCTQLDLQQLYFI</sequence>
<dbReference type="InterPro" id="IPR029058">
    <property type="entry name" value="AB_hydrolase_fold"/>
</dbReference>
<reference evidence="1 2" key="1">
    <citation type="submission" date="2019-11" db="EMBL/GenBank/DDBJ databases">
        <title>The Phosphoenolpyruvate Phosphotransferase System Regulates Serratia proteamaculans 336X Biofilm Formation and Wheat Roots colonization.</title>
        <authorList>
            <person name="Liu F."/>
        </authorList>
    </citation>
    <scope>NUCLEOTIDE SEQUENCE [LARGE SCALE GENOMIC DNA]</scope>
    <source>
        <strain evidence="1 2">336X</strain>
    </source>
</reference>